<proteinExistence type="predicted"/>
<evidence type="ECO:0000313" key="2">
    <source>
        <dbReference type="EMBL" id="GET05396.1"/>
    </source>
</evidence>
<keyword evidence="1" id="KW-0812">Transmembrane</keyword>
<keyword evidence="1" id="KW-1133">Transmembrane helix</keyword>
<comment type="caution">
    <text evidence="2">The sequence shown here is derived from an EMBL/GenBank/DDBJ whole genome shotgun (WGS) entry which is preliminary data.</text>
</comment>
<dbReference type="EMBL" id="BLAM01000054">
    <property type="protein sequence ID" value="GET05396.1"/>
    <property type="molecule type" value="Genomic_DNA"/>
</dbReference>
<name>A0A6F9XJH2_9LACO</name>
<protein>
    <submittedName>
        <fullName evidence="2">Uncharacterized protein</fullName>
    </submittedName>
</protein>
<dbReference type="RefSeq" id="WP_172584238.1">
    <property type="nucleotide sequence ID" value="NZ_BLAM01000054.1"/>
</dbReference>
<sequence length="83" mass="9463">METTKLKKGIAFAGGICLAVSIGLNVYQYRQSIKPVQTVEKDKFVIHKTGWKEWEIYLKDSSQRLVPQQGENARGVELFGYDK</sequence>
<dbReference type="Proteomes" id="UP000494265">
    <property type="component" value="Unassembled WGS sequence"/>
</dbReference>
<keyword evidence="1" id="KW-0472">Membrane</keyword>
<evidence type="ECO:0000256" key="1">
    <source>
        <dbReference type="SAM" id="Phobius"/>
    </source>
</evidence>
<gene>
    <name evidence="2" type="ORF">SY212_04260</name>
</gene>
<feature type="transmembrane region" description="Helical" evidence="1">
    <location>
        <begin position="6"/>
        <end position="27"/>
    </location>
</feature>
<dbReference type="AlphaFoldDB" id="A0A6F9XJH2"/>
<organism evidence="2">
    <name type="scientific">Ligilactobacillus agilis</name>
    <dbReference type="NCBI Taxonomy" id="1601"/>
    <lineage>
        <taxon>Bacteria</taxon>
        <taxon>Bacillati</taxon>
        <taxon>Bacillota</taxon>
        <taxon>Bacilli</taxon>
        <taxon>Lactobacillales</taxon>
        <taxon>Lactobacillaceae</taxon>
        <taxon>Ligilactobacillus</taxon>
    </lineage>
</organism>
<accession>A0A6F9XJH2</accession>
<reference evidence="2" key="1">
    <citation type="submission" date="2019-10" db="EMBL/GenBank/DDBJ databases">
        <title>Lactobacillus agilis SY212 Whole Genome Sequencing Project.</title>
        <authorList>
            <person name="Suzuki S."/>
            <person name="Endo A."/>
            <person name="Maeno S."/>
            <person name="Shiwa Y."/>
            <person name="Matsutani M."/>
            <person name="Kajikawa A."/>
        </authorList>
    </citation>
    <scope>NUCLEOTIDE SEQUENCE</scope>
    <source>
        <strain evidence="2">SY212</strain>
    </source>
</reference>